<evidence type="ECO:0000256" key="3">
    <source>
        <dbReference type="ARBA" id="ARBA00012748"/>
    </source>
</evidence>
<comment type="catalytic activity">
    <reaction evidence="9">
        <text>L-histidinol phosphate + 2-oxoglutarate = 3-(imidazol-4-yl)-2-oxopropyl phosphate + L-glutamate</text>
        <dbReference type="Rhea" id="RHEA:23744"/>
        <dbReference type="ChEBI" id="CHEBI:16810"/>
        <dbReference type="ChEBI" id="CHEBI:29985"/>
        <dbReference type="ChEBI" id="CHEBI:57766"/>
        <dbReference type="ChEBI" id="CHEBI:57980"/>
        <dbReference type="EC" id="2.6.1.9"/>
    </reaction>
</comment>
<comment type="pathway">
    <text evidence="1">Amino-acid biosynthesis; L-histidine biosynthesis; L-histidine from 5-phospho-alpha-D-ribose 1-diphosphate: step 7/9.</text>
</comment>
<dbReference type="InterPro" id="IPR015421">
    <property type="entry name" value="PyrdxlP-dep_Trfase_major"/>
</dbReference>
<dbReference type="Gene3D" id="3.90.1150.10">
    <property type="entry name" value="Aspartate Aminotransferase, domain 1"/>
    <property type="match status" value="1"/>
</dbReference>
<keyword evidence="7" id="KW-0663">Pyridoxal phosphate</keyword>
<dbReference type="GO" id="GO:0030170">
    <property type="term" value="F:pyridoxal phosphate binding"/>
    <property type="evidence" value="ECO:0007669"/>
    <property type="project" value="InterPro"/>
</dbReference>
<dbReference type="Pfam" id="PF00155">
    <property type="entry name" value="Aminotran_1_2"/>
    <property type="match status" value="2"/>
</dbReference>
<dbReference type="PANTHER" id="PTHR43643:SF6">
    <property type="entry name" value="HISTIDINOL-PHOSPHATE AMINOTRANSFERASE"/>
    <property type="match status" value="1"/>
</dbReference>
<keyword evidence="5" id="KW-0028">Amino-acid biosynthesis</keyword>
<comment type="similarity">
    <text evidence="2">Belongs to the class-II pyridoxal-phosphate-dependent aminotransferase family. Histidinol-phosphate aminotransferase subfamily.</text>
</comment>
<sequence>MDAPLTAPEHGGPDALGVPLHDFSTNANACGPCPVTLAALAQADRSRYPDPAYTALTEALAAFHQVDTPRIVLAASASECIHRISAVAARSGVRRAVVPAHGYGDYARAAAIWGLVCNPAPLDDDAALHWACEPASPLGGADAQLPGWAARPGAWQVLDCAYAPLRLDGPGGAALLPPHVWQLWSPNKALGLTGVRAAYAIAPAAAVQGGTAQRLRALSPSWPIGAEGVALLHSWVQPETQHWLARTLPTLRQWKADQLRLCERLGWPVLPGSLANFFTALLAPGEGAPLLAALRAQGVKLRDCASFGLPGHVRLGVLPPASQEALHRAWHSYHCGT</sequence>
<dbReference type="SUPFAM" id="SSF53383">
    <property type="entry name" value="PLP-dependent transferases"/>
    <property type="match status" value="1"/>
</dbReference>
<evidence type="ECO:0000256" key="9">
    <source>
        <dbReference type="ARBA" id="ARBA00047481"/>
    </source>
</evidence>
<evidence type="ECO:0000256" key="7">
    <source>
        <dbReference type="ARBA" id="ARBA00022898"/>
    </source>
</evidence>
<protein>
    <recommendedName>
        <fullName evidence="3">histidinol-phosphate transaminase</fullName>
        <ecNumber evidence="3">2.6.1.9</ecNumber>
    </recommendedName>
</protein>
<evidence type="ECO:0000256" key="1">
    <source>
        <dbReference type="ARBA" id="ARBA00005011"/>
    </source>
</evidence>
<evidence type="ECO:0000256" key="4">
    <source>
        <dbReference type="ARBA" id="ARBA00022576"/>
    </source>
</evidence>
<keyword evidence="4 11" id="KW-0032">Aminotransferase</keyword>
<dbReference type="Gene3D" id="3.40.640.10">
    <property type="entry name" value="Type I PLP-dependent aspartate aminotransferase-like (Major domain)"/>
    <property type="match status" value="1"/>
</dbReference>
<dbReference type="EMBL" id="CP027792">
    <property type="protein sequence ID" value="AVP59055.1"/>
    <property type="molecule type" value="Genomic_DNA"/>
</dbReference>
<evidence type="ECO:0000313" key="12">
    <source>
        <dbReference type="Proteomes" id="UP000241829"/>
    </source>
</evidence>
<evidence type="ECO:0000259" key="10">
    <source>
        <dbReference type="Pfam" id="PF00155"/>
    </source>
</evidence>
<dbReference type="GO" id="GO:0000105">
    <property type="term" value="P:L-histidine biosynthetic process"/>
    <property type="evidence" value="ECO:0007669"/>
    <property type="project" value="UniProtKB-KW"/>
</dbReference>
<dbReference type="GO" id="GO:0004400">
    <property type="term" value="F:histidinol-phosphate transaminase activity"/>
    <property type="evidence" value="ECO:0007669"/>
    <property type="project" value="UniProtKB-EC"/>
</dbReference>
<reference evidence="12" key="1">
    <citation type="submission" date="2018-03" db="EMBL/GenBank/DDBJ databases">
        <title>Genome sequencing of Melaminivora sp. strain SC2-7.</title>
        <authorList>
            <person name="Kim S.-J."/>
            <person name="Heo J."/>
            <person name="Ahn J.-H."/>
            <person name="Kwon S.-W."/>
        </authorList>
    </citation>
    <scope>NUCLEOTIDE SEQUENCE [LARGE SCALE GENOMIC DNA]</scope>
    <source>
        <strain evidence="12">SC2-7</strain>
    </source>
</reference>
<gene>
    <name evidence="11" type="ORF">C7H73_09090</name>
</gene>
<proteinExistence type="inferred from homology"/>
<organism evidence="11 12">
    <name type="scientific">Pulveribacter suum</name>
    <dbReference type="NCBI Taxonomy" id="2116657"/>
    <lineage>
        <taxon>Bacteria</taxon>
        <taxon>Pseudomonadati</taxon>
        <taxon>Pseudomonadota</taxon>
        <taxon>Betaproteobacteria</taxon>
        <taxon>Burkholderiales</taxon>
        <taxon>Comamonadaceae</taxon>
        <taxon>Pulveribacter</taxon>
    </lineage>
</organism>
<evidence type="ECO:0000313" key="11">
    <source>
        <dbReference type="EMBL" id="AVP59055.1"/>
    </source>
</evidence>
<evidence type="ECO:0000256" key="6">
    <source>
        <dbReference type="ARBA" id="ARBA00022679"/>
    </source>
</evidence>
<keyword evidence="12" id="KW-1185">Reference proteome</keyword>
<feature type="domain" description="Aminotransferase class I/classII large" evidence="10">
    <location>
        <begin position="175"/>
        <end position="329"/>
    </location>
</feature>
<name>A0A2P1NPS1_9BURK</name>
<dbReference type="AlphaFoldDB" id="A0A2P1NPS1"/>
<dbReference type="InterPro" id="IPR015422">
    <property type="entry name" value="PyrdxlP-dep_Trfase_small"/>
</dbReference>
<dbReference type="EC" id="2.6.1.9" evidence="3"/>
<keyword evidence="6 11" id="KW-0808">Transferase</keyword>
<accession>A0A2P1NPS1</accession>
<evidence type="ECO:0000256" key="5">
    <source>
        <dbReference type="ARBA" id="ARBA00022605"/>
    </source>
</evidence>
<evidence type="ECO:0000256" key="2">
    <source>
        <dbReference type="ARBA" id="ARBA00007970"/>
    </source>
</evidence>
<dbReference type="InterPro" id="IPR004839">
    <property type="entry name" value="Aminotransferase_I/II_large"/>
</dbReference>
<keyword evidence="8" id="KW-0368">Histidine biosynthesis</keyword>
<dbReference type="OrthoDB" id="9813612at2"/>
<dbReference type="Proteomes" id="UP000241829">
    <property type="component" value="Chromosome"/>
</dbReference>
<feature type="domain" description="Aminotransferase class I/classII large" evidence="10">
    <location>
        <begin position="22"/>
        <end position="126"/>
    </location>
</feature>
<dbReference type="InterPro" id="IPR015424">
    <property type="entry name" value="PyrdxlP-dep_Trfase"/>
</dbReference>
<dbReference type="KEGG" id="melm:C7H73_09090"/>
<dbReference type="InterPro" id="IPR050106">
    <property type="entry name" value="HistidinolP_aminotransfase"/>
</dbReference>
<dbReference type="PANTHER" id="PTHR43643">
    <property type="entry name" value="HISTIDINOL-PHOSPHATE AMINOTRANSFERASE 2"/>
    <property type="match status" value="1"/>
</dbReference>
<evidence type="ECO:0000256" key="8">
    <source>
        <dbReference type="ARBA" id="ARBA00023102"/>
    </source>
</evidence>